<dbReference type="InterPro" id="IPR003661">
    <property type="entry name" value="HisK_dim/P_dom"/>
</dbReference>
<dbReference type="SMART" id="SM00091">
    <property type="entry name" value="PAS"/>
    <property type="match status" value="2"/>
</dbReference>
<dbReference type="InterPro" id="IPR050736">
    <property type="entry name" value="Sensor_HK_Regulatory"/>
</dbReference>
<dbReference type="Proteomes" id="UP000309544">
    <property type="component" value="Unassembled WGS sequence"/>
</dbReference>
<comment type="subcellular location">
    <subcellularLocation>
        <location evidence="2">Cell membrane</location>
    </subcellularLocation>
    <subcellularLocation>
        <location evidence="3">Membrane raft</location>
        <topology evidence="3">Multi-pass membrane protein</topology>
    </subcellularLocation>
</comment>
<dbReference type="Pfam" id="PF01590">
    <property type="entry name" value="GAF"/>
    <property type="match status" value="1"/>
</dbReference>
<dbReference type="RefSeq" id="WP_139626323.1">
    <property type="nucleotide sequence ID" value="NZ_VDCI01000002.1"/>
</dbReference>
<keyword evidence="5" id="KW-1003">Cell membrane</keyword>
<evidence type="ECO:0000256" key="9">
    <source>
        <dbReference type="ARBA" id="ARBA00022777"/>
    </source>
</evidence>
<keyword evidence="7" id="KW-0808">Transferase</keyword>
<dbReference type="EMBL" id="VDCI01000002">
    <property type="protein sequence ID" value="TNJ37397.1"/>
    <property type="molecule type" value="Genomic_DNA"/>
</dbReference>
<dbReference type="GO" id="GO:0005524">
    <property type="term" value="F:ATP binding"/>
    <property type="evidence" value="ECO:0007669"/>
    <property type="project" value="UniProtKB-KW"/>
</dbReference>
<dbReference type="Gene3D" id="1.10.287.130">
    <property type="match status" value="1"/>
</dbReference>
<dbReference type="Gene3D" id="3.30.450.40">
    <property type="match status" value="1"/>
</dbReference>
<dbReference type="PRINTS" id="PR00344">
    <property type="entry name" value="BCTRLSENSOR"/>
</dbReference>
<dbReference type="InterPro" id="IPR003594">
    <property type="entry name" value="HATPase_dom"/>
</dbReference>
<dbReference type="InterPro" id="IPR035965">
    <property type="entry name" value="PAS-like_dom_sf"/>
</dbReference>
<evidence type="ECO:0000256" key="1">
    <source>
        <dbReference type="ARBA" id="ARBA00000085"/>
    </source>
</evidence>
<dbReference type="EC" id="2.7.13.3" evidence="4"/>
<dbReference type="SUPFAM" id="SSF55785">
    <property type="entry name" value="PYP-like sensor domain (PAS domain)"/>
    <property type="match status" value="2"/>
</dbReference>
<dbReference type="CDD" id="cd16922">
    <property type="entry name" value="HATPase_EvgS-ArcB-TorS-like"/>
    <property type="match status" value="1"/>
</dbReference>
<dbReference type="InterPro" id="IPR036097">
    <property type="entry name" value="HisK_dim/P_sf"/>
</dbReference>
<dbReference type="SMART" id="SM00086">
    <property type="entry name" value="PAC"/>
    <property type="match status" value="2"/>
</dbReference>
<accession>A0A5C4S2N5</accession>
<dbReference type="InterPro" id="IPR000700">
    <property type="entry name" value="PAS-assoc_C"/>
</dbReference>
<dbReference type="InterPro" id="IPR004358">
    <property type="entry name" value="Sig_transdc_His_kin-like_C"/>
</dbReference>
<dbReference type="Pfam" id="PF08448">
    <property type="entry name" value="PAS_4"/>
    <property type="match status" value="1"/>
</dbReference>
<evidence type="ECO:0000313" key="15">
    <source>
        <dbReference type="EMBL" id="TNJ37397.1"/>
    </source>
</evidence>
<feature type="domain" description="Histidine kinase" evidence="13">
    <location>
        <begin position="469"/>
        <end position="687"/>
    </location>
</feature>
<organism evidence="15 16">
    <name type="scientific">Prosthecochloris vibrioformis</name>
    <name type="common">Chlorobium vibrioforme</name>
    <dbReference type="NCBI Taxonomy" id="1098"/>
    <lineage>
        <taxon>Bacteria</taxon>
        <taxon>Pseudomonadati</taxon>
        <taxon>Chlorobiota</taxon>
        <taxon>Chlorobiia</taxon>
        <taxon>Chlorobiales</taxon>
        <taxon>Chlorobiaceae</taxon>
        <taxon>Prosthecochloris</taxon>
    </lineage>
</organism>
<comment type="caution">
    <text evidence="15">The sequence shown here is derived from an EMBL/GenBank/DDBJ whole genome shotgun (WGS) entry which is preliminary data.</text>
</comment>
<name>A0A5C4S2N5_PROVB</name>
<dbReference type="AlphaFoldDB" id="A0A5C4S2N5"/>
<keyword evidence="11" id="KW-0902">Two-component regulatory system</keyword>
<dbReference type="SMART" id="SM00387">
    <property type="entry name" value="HATPase_c"/>
    <property type="match status" value="1"/>
</dbReference>
<dbReference type="InterPro" id="IPR003018">
    <property type="entry name" value="GAF"/>
</dbReference>
<dbReference type="SUPFAM" id="SSF55874">
    <property type="entry name" value="ATPase domain of HSP90 chaperone/DNA topoisomerase II/histidine kinase"/>
    <property type="match status" value="1"/>
</dbReference>
<dbReference type="InterPro" id="IPR005467">
    <property type="entry name" value="His_kinase_dom"/>
</dbReference>
<evidence type="ECO:0000256" key="4">
    <source>
        <dbReference type="ARBA" id="ARBA00012438"/>
    </source>
</evidence>
<evidence type="ECO:0000256" key="7">
    <source>
        <dbReference type="ARBA" id="ARBA00022679"/>
    </source>
</evidence>
<dbReference type="SMART" id="SM00388">
    <property type="entry name" value="HisKA"/>
    <property type="match status" value="1"/>
</dbReference>
<protein>
    <recommendedName>
        <fullName evidence="4">histidine kinase</fullName>
        <ecNumber evidence="4">2.7.13.3</ecNumber>
    </recommendedName>
</protein>
<feature type="domain" description="PAC" evidence="14">
    <location>
        <begin position="73"/>
        <end position="125"/>
    </location>
</feature>
<dbReference type="SUPFAM" id="SSF47384">
    <property type="entry name" value="Homodimeric domain of signal transducing histidine kinase"/>
    <property type="match status" value="1"/>
</dbReference>
<evidence type="ECO:0000256" key="11">
    <source>
        <dbReference type="ARBA" id="ARBA00023012"/>
    </source>
</evidence>
<dbReference type="PANTHER" id="PTHR43711:SF26">
    <property type="entry name" value="SENSOR HISTIDINE KINASE RCSC"/>
    <property type="match status" value="1"/>
</dbReference>
<sequence length="688" mass="78405">MLCHAVSELLYDWIWEVDAEFRFTSISDTGTESLDSTHADFIGQSAMEVMLHGEPERITSFMTGIVAARQSFLNLEHRKRCKDGSIKVFLSSGMPKFGPDGSFLGYIGVTRDSTAEKRADEVLVHPEELFRSLKTSNRQLRASEQQLQVLNTSLLVRQKLQHVLSKVSLALMNPDSEDIDETVERVLDMLGVFAGADRCYIFFFSDDGCSMSCTHEWCAEGIDEQKLLLQDISVDIVPWWMEHHRNMEPVFIRSLSDLPPEAVNEKAILEPQGIRSLLALPMADRQQLKGFLGLDWVRNEVSAICEEHIPLLQLGGDLLFHALHRELANQTIKDRETKYRLMFENMQDVYLEINIADSTILEISPSIQEYGYTRKELLGRPVALLYSDLMQIKRLYKALAQQDTLQDYELEMHKKDGSLSTVSLAMALQRDQEGKPCKIICTARDISARKQYERYMEENVRLKNDFISNVSHELRTPLFSILGFSNHLVKHNDRLDNATRYEFASIIKEESLRLSNLIEDLLTISRIDSGKTNYNTEDFDPREVISASLKIMQKQADDKRIRLEHNYPKERRFVRFDRGSLQQVLTNLLSNALKFTASDGHVQVRLENAEDVIRIDVEDTGIGIQESEIEKIFEKFYRGNQLRTTIPGTGLGLAIIKELLFAQGGAISVKSEPGCGSTFTLELPASQH</sequence>
<dbReference type="FunFam" id="3.30.565.10:FF:000023">
    <property type="entry name" value="PAS domain-containing sensor histidine kinase"/>
    <property type="match status" value="1"/>
</dbReference>
<dbReference type="InterPro" id="IPR013656">
    <property type="entry name" value="PAS_4"/>
</dbReference>
<dbReference type="GO" id="GO:0045121">
    <property type="term" value="C:membrane raft"/>
    <property type="evidence" value="ECO:0007669"/>
    <property type="project" value="UniProtKB-SubCell"/>
</dbReference>
<keyword evidence="8" id="KW-0547">Nucleotide-binding</keyword>
<evidence type="ECO:0000256" key="12">
    <source>
        <dbReference type="ARBA" id="ARBA00023136"/>
    </source>
</evidence>
<keyword evidence="10" id="KW-0067">ATP-binding</keyword>
<evidence type="ECO:0000256" key="2">
    <source>
        <dbReference type="ARBA" id="ARBA00004236"/>
    </source>
</evidence>
<proteinExistence type="predicted"/>
<dbReference type="GO" id="GO:0005886">
    <property type="term" value="C:plasma membrane"/>
    <property type="evidence" value="ECO:0007669"/>
    <property type="project" value="UniProtKB-SubCell"/>
</dbReference>
<dbReference type="GO" id="GO:0000155">
    <property type="term" value="F:phosphorelay sensor kinase activity"/>
    <property type="evidence" value="ECO:0007669"/>
    <property type="project" value="InterPro"/>
</dbReference>
<comment type="catalytic activity">
    <reaction evidence="1">
        <text>ATP + protein L-histidine = ADP + protein N-phospho-L-histidine.</text>
        <dbReference type="EC" id="2.7.13.3"/>
    </reaction>
</comment>
<dbReference type="PROSITE" id="PS50113">
    <property type="entry name" value="PAC"/>
    <property type="match status" value="2"/>
</dbReference>
<evidence type="ECO:0000256" key="3">
    <source>
        <dbReference type="ARBA" id="ARBA00004314"/>
    </source>
</evidence>
<dbReference type="FunFam" id="1.10.287.130:FF:000001">
    <property type="entry name" value="Two-component sensor histidine kinase"/>
    <property type="match status" value="1"/>
</dbReference>
<dbReference type="InterPro" id="IPR029016">
    <property type="entry name" value="GAF-like_dom_sf"/>
</dbReference>
<dbReference type="Gene3D" id="3.30.565.10">
    <property type="entry name" value="Histidine kinase-like ATPase, C-terminal domain"/>
    <property type="match status" value="1"/>
</dbReference>
<keyword evidence="9" id="KW-0418">Kinase</keyword>
<evidence type="ECO:0000256" key="10">
    <source>
        <dbReference type="ARBA" id="ARBA00022840"/>
    </source>
</evidence>
<dbReference type="Pfam" id="PF00512">
    <property type="entry name" value="HisKA"/>
    <property type="match status" value="1"/>
</dbReference>
<gene>
    <name evidence="15" type="ORF">FGF68_04085</name>
</gene>
<reference evidence="15 16" key="1">
    <citation type="submission" date="2019-05" db="EMBL/GenBank/DDBJ databases">
        <title>Draft Whole-Genome sequence of the green sulfur bacterium Prosthecochloris vibrioformis DSM 260.</title>
        <authorList>
            <person name="Meyer T.E."/>
            <person name="Kyndt J.A."/>
        </authorList>
    </citation>
    <scope>NUCLEOTIDE SEQUENCE [LARGE SCALE GENOMIC DNA]</scope>
    <source>
        <strain evidence="15 16">DSM 260</strain>
    </source>
</reference>
<dbReference type="Gene3D" id="3.30.450.20">
    <property type="entry name" value="PAS domain"/>
    <property type="match status" value="2"/>
</dbReference>
<dbReference type="CDD" id="cd00130">
    <property type="entry name" value="PAS"/>
    <property type="match status" value="2"/>
</dbReference>
<evidence type="ECO:0000256" key="8">
    <source>
        <dbReference type="ARBA" id="ARBA00022741"/>
    </source>
</evidence>
<dbReference type="NCBIfam" id="TIGR00229">
    <property type="entry name" value="sensory_box"/>
    <property type="match status" value="2"/>
</dbReference>
<evidence type="ECO:0000259" key="13">
    <source>
        <dbReference type="PROSITE" id="PS50109"/>
    </source>
</evidence>
<dbReference type="PANTHER" id="PTHR43711">
    <property type="entry name" value="TWO-COMPONENT HISTIDINE KINASE"/>
    <property type="match status" value="1"/>
</dbReference>
<dbReference type="Pfam" id="PF13426">
    <property type="entry name" value="PAS_9"/>
    <property type="match status" value="1"/>
</dbReference>
<dbReference type="InterPro" id="IPR000014">
    <property type="entry name" value="PAS"/>
</dbReference>
<evidence type="ECO:0000259" key="14">
    <source>
        <dbReference type="PROSITE" id="PS50113"/>
    </source>
</evidence>
<keyword evidence="6" id="KW-0597">Phosphoprotein</keyword>
<evidence type="ECO:0000313" key="16">
    <source>
        <dbReference type="Proteomes" id="UP000309544"/>
    </source>
</evidence>
<evidence type="ECO:0000256" key="6">
    <source>
        <dbReference type="ARBA" id="ARBA00022553"/>
    </source>
</evidence>
<dbReference type="InterPro" id="IPR036890">
    <property type="entry name" value="HATPase_C_sf"/>
</dbReference>
<feature type="domain" description="PAC" evidence="14">
    <location>
        <begin position="406"/>
        <end position="458"/>
    </location>
</feature>
<dbReference type="PROSITE" id="PS50109">
    <property type="entry name" value="HIS_KIN"/>
    <property type="match status" value="1"/>
</dbReference>
<dbReference type="CDD" id="cd00082">
    <property type="entry name" value="HisKA"/>
    <property type="match status" value="1"/>
</dbReference>
<dbReference type="Pfam" id="PF02518">
    <property type="entry name" value="HATPase_c"/>
    <property type="match status" value="1"/>
</dbReference>
<dbReference type="SUPFAM" id="SSF55781">
    <property type="entry name" value="GAF domain-like"/>
    <property type="match status" value="1"/>
</dbReference>
<evidence type="ECO:0000256" key="5">
    <source>
        <dbReference type="ARBA" id="ARBA00022475"/>
    </source>
</evidence>
<dbReference type="InterPro" id="IPR001610">
    <property type="entry name" value="PAC"/>
</dbReference>
<keyword evidence="16" id="KW-1185">Reference proteome</keyword>
<keyword evidence="12" id="KW-0472">Membrane</keyword>